<comment type="caution">
    <text evidence="4">The sequence shown here is derived from an EMBL/GenBank/DDBJ whole genome shotgun (WGS) entry which is preliminary data.</text>
</comment>
<evidence type="ECO:0000256" key="2">
    <source>
        <dbReference type="SAM" id="SignalP"/>
    </source>
</evidence>
<dbReference type="SMART" id="SM00635">
    <property type="entry name" value="BID_2"/>
    <property type="match status" value="1"/>
</dbReference>
<keyword evidence="2" id="KW-0732">Signal</keyword>
<evidence type="ECO:0000313" key="5">
    <source>
        <dbReference type="Proteomes" id="UP000018227"/>
    </source>
</evidence>
<feature type="chain" id="PRO_5004714582" description="BIG2 domain-containing protein" evidence="2">
    <location>
        <begin position="31"/>
        <end position="832"/>
    </location>
</feature>
<accession>V2Y8W5</accession>
<dbReference type="Proteomes" id="UP000018227">
    <property type="component" value="Unassembled WGS sequence"/>
</dbReference>
<dbReference type="AlphaFoldDB" id="V2Y8W5"/>
<feature type="domain" description="BIG2" evidence="3">
    <location>
        <begin position="290"/>
        <end position="373"/>
    </location>
</feature>
<dbReference type="Gene3D" id="2.60.40.1080">
    <property type="match status" value="1"/>
</dbReference>
<dbReference type="InterPro" id="IPR003343">
    <property type="entry name" value="Big_2"/>
</dbReference>
<sequence length="832" mass="91733">MKSKKIKVCGLILVTAVCSTLSMVPNKTVAATKKNGIVYLTKKDVKNGRIVIKDTEAKSIVVKSDVKKATIQLKGVKLSNELRIEKGDYILKTSRTKIKSIKISGKDTKVKLDRSSDLNKRNFVLKVEKNTTGNLDLSEFGKKITTELGKNSDINIKVGNNDKASVVVRKAYITSKLELTSASEGASISKIRVESPVKLTVKVDTTTLETTGKAAKADITLENKVTKVKNEAGSDIVDKEAKRMEEEKAKEEKEKAEREKADKEREKKARENRANLGGGSSQTPSKTEKKATAITLSKEGGELNEDGKTIILKVTYTPADATNKNLDWAIKEGSDKVRIISSSSNEAKIEALDNGAYKIEAKIKGSDVKAEISGNVTNQGDKAFEKRIDEYLKFTEAKINKDNYEDIKKMGDELVAKITDKINATSGTEKAKWEAKKNEVSLKKNVLDAAIEVIKGKVEEAKTAITNEYNKIKTGKPEANIAKEAVRIIEEKRKELSEKDFKAVVTDAERYNKIKAEVDKIKDLVATTLTVDENGIARIGRSQNAELSYKIIRTHTSMGAVLPANEVKIKAEGTVAAGQESFSLLNELRKAGLGWYKVIVYKKMNDIEDFTVADTYNAHVKVQLLENTLGSTTYEYDNGSFVKSAGTGKVRLNFEGGKHLLEWDDVPGAEFYDVAALLTFESQEKTAGAYMLKSSNGNDTDYSNIENETEGEFLGVDKHICQKGNLGNARRLCAVGVRGNSVDLNTIVPYKGSFVGEDKDFWNEAKDYQMAIDILIIPRSVKGLYVSDIEKLLKNFSTVGKNALVKGKGLHGSFKVKEFYEKFYGEAFPTTP</sequence>
<gene>
    <name evidence="4" type="ORF">GCWU0000282_000432</name>
</gene>
<feature type="compositionally biased region" description="Basic and acidic residues" evidence="1">
    <location>
        <begin position="239"/>
        <end position="273"/>
    </location>
</feature>
<organism evidence="4 5">
    <name type="scientific">Catonella morbi ATCC 51271</name>
    <dbReference type="NCBI Taxonomy" id="592026"/>
    <lineage>
        <taxon>Bacteria</taxon>
        <taxon>Bacillati</taxon>
        <taxon>Bacillota</taxon>
        <taxon>Clostridia</taxon>
        <taxon>Lachnospirales</taxon>
        <taxon>Lachnospiraceae</taxon>
        <taxon>Catonella</taxon>
    </lineage>
</organism>
<proteinExistence type="predicted"/>
<dbReference type="HOGENOM" id="CLU_340884_0_0_9"/>
<dbReference type="OrthoDB" id="10021061at2"/>
<name>V2Y8W5_9FIRM</name>
<evidence type="ECO:0000259" key="3">
    <source>
        <dbReference type="SMART" id="SM00635"/>
    </source>
</evidence>
<feature type="region of interest" description="Disordered" evidence="1">
    <location>
        <begin position="239"/>
        <end position="291"/>
    </location>
</feature>
<dbReference type="RefSeq" id="WP_023353335.1">
    <property type="nucleotide sequence ID" value="NZ_KI535366.1"/>
</dbReference>
<protein>
    <recommendedName>
        <fullName evidence="3">BIG2 domain-containing protein</fullName>
    </recommendedName>
</protein>
<evidence type="ECO:0000313" key="4">
    <source>
        <dbReference type="EMBL" id="ESL04086.1"/>
    </source>
</evidence>
<dbReference type="EMBL" id="ACIL03000005">
    <property type="protein sequence ID" value="ESL04086.1"/>
    <property type="molecule type" value="Genomic_DNA"/>
</dbReference>
<reference evidence="4 5" key="1">
    <citation type="submission" date="2013-06" db="EMBL/GenBank/DDBJ databases">
        <authorList>
            <person name="Weinstock G."/>
            <person name="Sodergren E."/>
            <person name="Clifton S."/>
            <person name="Fulton L."/>
            <person name="Fulton B."/>
            <person name="Courtney L."/>
            <person name="Fronick C."/>
            <person name="Harrison M."/>
            <person name="Strong C."/>
            <person name="Farmer C."/>
            <person name="Delahaunty K."/>
            <person name="Markovic C."/>
            <person name="Hall O."/>
            <person name="Minx P."/>
            <person name="Tomlinson C."/>
            <person name="Mitreva M."/>
            <person name="Nelson J."/>
            <person name="Hou S."/>
            <person name="Wollam A."/>
            <person name="Pepin K.H."/>
            <person name="Johnson M."/>
            <person name="Bhonagiri V."/>
            <person name="Nash W.E."/>
            <person name="Warren W."/>
            <person name="Chinwalla A."/>
            <person name="Mardis E.R."/>
            <person name="Wilson R.K."/>
        </authorList>
    </citation>
    <scope>NUCLEOTIDE SEQUENCE [LARGE SCALE GENOMIC DNA]</scope>
    <source>
        <strain evidence="4 5">ATCC 51271</strain>
    </source>
</reference>
<feature type="signal peptide" evidence="2">
    <location>
        <begin position="1"/>
        <end position="30"/>
    </location>
</feature>
<keyword evidence="5" id="KW-1185">Reference proteome</keyword>
<evidence type="ECO:0000256" key="1">
    <source>
        <dbReference type="SAM" id="MobiDB-lite"/>
    </source>
</evidence>